<dbReference type="Proteomes" id="UP000273807">
    <property type="component" value="Unassembled WGS sequence"/>
</dbReference>
<evidence type="ECO:0000313" key="2">
    <source>
        <dbReference type="Proteomes" id="UP000273807"/>
    </source>
</evidence>
<dbReference type="AlphaFoldDB" id="A0A3N0C9Q6"/>
<keyword evidence="2" id="KW-1185">Reference proteome</keyword>
<proteinExistence type="predicted"/>
<sequence length="136" mass="15347">MDSERIARIQYLMVRFRKAAANPLTRERHAGFWNFPSSSCTWASFALGHLLAELEPDADWHLVNAEAGDGWGGHDWLESRGLAVDVTADQFEGYAPYVGSAPPPRPEHYNGPLKRIELAAWHRPHEEALATIRKLM</sequence>
<comment type="caution">
    <text evidence="1">The sequence shown here is derived from an EMBL/GenBank/DDBJ whole genome shotgun (WGS) entry which is preliminary data.</text>
</comment>
<evidence type="ECO:0000313" key="1">
    <source>
        <dbReference type="EMBL" id="RNL60208.1"/>
    </source>
</evidence>
<dbReference type="RefSeq" id="WP_123253787.1">
    <property type="nucleotide sequence ID" value="NZ_RBED01000026.1"/>
</dbReference>
<protein>
    <submittedName>
        <fullName evidence="1">Uncharacterized protein</fullName>
    </submittedName>
</protein>
<name>A0A3N0C9Q6_9MICC</name>
<accession>A0A3N0C9Q6</accession>
<gene>
    <name evidence="1" type="ORF">D7003_01715</name>
</gene>
<organism evidence="1 2">
    <name type="scientific">Arthrobacter oryzae</name>
    <dbReference type="NCBI Taxonomy" id="409290"/>
    <lineage>
        <taxon>Bacteria</taxon>
        <taxon>Bacillati</taxon>
        <taxon>Actinomycetota</taxon>
        <taxon>Actinomycetes</taxon>
        <taxon>Micrococcales</taxon>
        <taxon>Micrococcaceae</taxon>
        <taxon>Arthrobacter</taxon>
    </lineage>
</organism>
<dbReference type="OrthoDB" id="573272at2"/>
<reference evidence="1 2" key="1">
    <citation type="submission" date="2018-10" db="EMBL/GenBank/DDBJ databases">
        <title>Genome sequencing of Arthrobacter oryzae TNB02.</title>
        <authorList>
            <person name="Cho Y.-J."/>
            <person name="Cho A."/>
            <person name="Kim O.-S."/>
        </authorList>
    </citation>
    <scope>NUCLEOTIDE SEQUENCE [LARGE SCALE GENOMIC DNA]</scope>
    <source>
        <strain evidence="1 2">TNB02</strain>
    </source>
</reference>
<dbReference type="EMBL" id="RBED01000026">
    <property type="protein sequence ID" value="RNL60208.1"/>
    <property type="molecule type" value="Genomic_DNA"/>
</dbReference>